<keyword evidence="11 12" id="KW-0998">Cell outer membrane</keyword>
<proteinExistence type="inferred from homology"/>
<dbReference type="SUPFAM" id="SSF56935">
    <property type="entry name" value="Porins"/>
    <property type="match status" value="1"/>
</dbReference>
<feature type="domain" description="TonB-dependent receptor-like beta-barrel" evidence="15">
    <location>
        <begin position="190"/>
        <end position="591"/>
    </location>
</feature>
<feature type="domain" description="TonB-dependent receptor plug" evidence="16">
    <location>
        <begin position="62"/>
        <end position="167"/>
    </location>
</feature>
<dbReference type="InterPro" id="IPR037066">
    <property type="entry name" value="Plug_dom_sf"/>
</dbReference>
<evidence type="ECO:0000256" key="8">
    <source>
        <dbReference type="ARBA" id="ARBA00023077"/>
    </source>
</evidence>
<evidence type="ECO:0000256" key="4">
    <source>
        <dbReference type="ARBA" id="ARBA00022452"/>
    </source>
</evidence>
<sequence length="619" mass="67412">MTHRLNRFRPVWLPLAFSCALPAAWAQSPGTSRPESVTVAQIDAPALPDTVVTATRTAQPLTDVLADVTLIDRQQVERSGAVNIADLLQRQPGLELSRNGGPGSTTSLFMRGAETRFTAVYIDGVRVDTQSTGGAPWESISLNQVERIEIVRGPAAAVYGSDAMAGVIQIFTRKGDGPFTPYVGAGFGNQGTRKFEAGFSGQSGAVDYALGATHARSDGFDSRPGTNPDRDGYRSNALTGRVGVQLNDAQRLEASGTYSRMKAQYDGYKPGLDDLGDNRLATLGAAWSAQWTKSYSTRFTVTESRQRYETTPDPYRTETTLRNYLFQNEWRSGGHLVTAALERREDHLKNDPIDQGRHQNAIALGYGFTGGAHTLQVNLRHDRDSEFGGESTGGLAYGYSFAPGWRVTAAVGTAFRVPTLYQRFSMYGQPALQPEEGRNVELGLHWSQGASRFAVVAYRNKVRNLITFGAAGPCGSTFGCYENTGRARLQGVTISGAHKFGGLNLSASLDLQDPKDANTGKQLARRAKQLFKLNADTRVGDWTLGAEWLAAGKRWDNAANTNKLGGYGIVNLYASATLAREWTLLARIDNIGDRDYQLARGYATAGRTFYLGVRWTPRF</sequence>
<keyword evidence="5 12" id="KW-0812">Transmembrane</keyword>
<dbReference type="Gene3D" id="2.170.130.10">
    <property type="entry name" value="TonB-dependent receptor, plug domain"/>
    <property type="match status" value="1"/>
</dbReference>
<evidence type="ECO:0000256" key="3">
    <source>
        <dbReference type="ARBA" id="ARBA00022448"/>
    </source>
</evidence>
<keyword evidence="18" id="KW-1185">Reference proteome</keyword>
<evidence type="ECO:0000313" key="17">
    <source>
        <dbReference type="EMBL" id="MFD1711224.1"/>
    </source>
</evidence>
<comment type="caution">
    <text evidence="17">The sequence shown here is derived from an EMBL/GenBank/DDBJ whole genome shotgun (WGS) entry which is preliminary data.</text>
</comment>
<evidence type="ECO:0000256" key="5">
    <source>
        <dbReference type="ARBA" id="ARBA00022692"/>
    </source>
</evidence>
<evidence type="ECO:0000256" key="9">
    <source>
        <dbReference type="ARBA" id="ARBA00023136"/>
    </source>
</evidence>
<evidence type="ECO:0000256" key="13">
    <source>
        <dbReference type="RuleBase" id="RU003357"/>
    </source>
</evidence>
<evidence type="ECO:0000256" key="12">
    <source>
        <dbReference type="PROSITE-ProRule" id="PRU01360"/>
    </source>
</evidence>
<protein>
    <submittedName>
        <fullName evidence="17">TonB-dependent receptor domain-containing protein</fullName>
    </submittedName>
</protein>
<evidence type="ECO:0000256" key="6">
    <source>
        <dbReference type="ARBA" id="ARBA00022729"/>
    </source>
</evidence>
<dbReference type="Pfam" id="PF00593">
    <property type="entry name" value="TonB_dep_Rec_b-barrel"/>
    <property type="match status" value="1"/>
</dbReference>
<name>A0ABW4KT39_9BURK</name>
<dbReference type="CDD" id="cd01347">
    <property type="entry name" value="ligand_gated_channel"/>
    <property type="match status" value="1"/>
</dbReference>
<feature type="chain" id="PRO_5046243810" evidence="14">
    <location>
        <begin position="27"/>
        <end position="619"/>
    </location>
</feature>
<dbReference type="PANTHER" id="PTHR30069">
    <property type="entry name" value="TONB-DEPENDENT OUTER MEMBRANE RECEPTOR"/>
    <property type="match status" value="1"/>
</dbReference>
<dbReference type="Gene3D" id="2.40.170.20">
    <property type="entry name" value="TonB-dependent receptor, beta-barrel domain"/>
    <property type="match status" value="1"/>
</dbReference>
<dbReference type="Proteomes" id="UP001597304">
    <property type="component" value="Unassembled WGS sequence"/>
</dbReference>
<gene>
    <name evidence="17" type="ORF">ACFSF0_11430</name>
</gene>
<evidence type="ECO:0000259" key="15">
    <source>
        <dbReference type="Pfam" id="PF00593"/>
    </source>
</evidence>
<dbReference type="InterPro" id="IPR000531">
    <property type="entry name" value="Beta-barrel_TonB"/>
</dbReference>
<evidence type="ECO:0000256" key="7">
    <source>
        <dbReference type="ARBA" id="ARBA00023065"/>
    </source>
</evidence>
<evidence type="ECO:0000256" key="2">
    <source>
        <dbReference type="ARBA" id="ARBA00009810"/>
    </source>
</evidence>
<keyword evidence="3 12" id="KW-0813">Transport</keyword>
<dbReference type="InterPro" id="IPR036942">
    <property type="entry name" value="Beta-barrel_TonB_sf"/>
</dbReference>
<feature type="signal peptide" evidence="14">
    <location>
        <begin position="1"/>
        <end position="26"/>
    </location>
</feature>
<reference evidence="18" key="1">
    <citation type="journal article" date="2019" name="Int. J. Syst. Evol. Microbiol.">
        <title>The Global Catalogue of Microorganisms (GCM) 10K type strain sequencing project: providing services to taxonomists for standard genome sequencing and annotation.</title>
        <authorList>
            <consortium name="The Broad Institute Genomics Platform"/>
            <consortium name="The Broad Institute Genome Sequencing Center for Infectious Disease"/>
            <person name="Wu L."/>
            <person name="Ma J."/>
        </authorList>
    </citation>
    <scope>NUCLEOTIDE SEQUENCE [LARGE SCALE GENOMIC DNA]</scope>
    <source>
        <strain evidence="18">LMG 29247</strain>
    </source>
</reference>
<dbReference type="RefSeq" id="WP_147913929.1">
    <property type="nucleotide sequence ID" value="NZ_JBHUEJ010000021.1"/>
</dbReference>
<dbReference type="InterPro" id="IPR039426">
    <property type="entry name" value="TonB-dep_rcpt-like"/>
</dbReference>
<keyword evidence="9 12" id="KW-0472">Membrane</keyword>
<keyword evidence="6 14" id="KW-0732">Signal</keyword>
<keyword evidence="4 12" id="KW-1134">Transmembrane beta strand</keyword>
<comment type="subcellular location">
    <subcellularLocation>
        <location evidence="1 12">Cell outer membrane</location>
        <topology evidence="1 12">Multi-pass membrane protein</topology>
    </subcellularLocation>
</comment>
<organism evidence="17 18">
    <name type="scientific">Ottowia flava</name>
    <dbReference type="NCBI Taxonomy" id="2675430"/>
    <lineage>
        <taxon>Bacteria</taxon>
        <taxon>Pseudomonadati</taxon>
        <taxon>Pseudomonadota</taxon>
        <taxon>Betaproteobacteria</taxon>
        <taxon>Burkholderiales</taxon>
        <taxon>Comamonadaceae</taxon>
        <taxon>Ottowia</taxon>
    </lineage>
</organism>
<evidence type="ECO:0000256" key="14">
    <source>
        <dbReference type="SAM" id="SignalP"/>
    </source>
</evidence>
<dbReference type="PROSITE" id="PS52016">
    <property type="entry name" value="TONB_DEPENDENT_REC_3"/>
    <property type="match status" value="1"/>
</dbReference>
<accession>A0ABW4KT39</accession>
<dbReference type="EMBL" id="JBHUEJ010000021">
    <property type="protein sequence ID" value="MFD1711224.1"/>
    <property type="molecule type" value="Genomic_DNA"/>
</dbReference>
<dbReference type="InterPro" id="IPR012910">
    <property type="entry name" value="Plug_dom"/>
</dbReference>
<evidence type="ECO:0000259" key="16">
    <source>
        <dbReference type="Pfam" id="PF07715"/>
    </source>
</evidence>
<evidence type="ECO:0000313" key="18">
    <source>
        <dbReference type="Proteomes" id="UP001597304"/>
    </source>
</evidence>
<evidence type="ECO:0000256" key="1">
    <source>
        <dbReference type="ARBA" id="ARBA00004571"/>
    </source>
</evidence>
<evidence type="ECO:0000256" key="10">
    <source>
        <dbReference type="ARBA" id="ARBA00023170"/>
    </source>
</evidence>
<keyword evidence="7" id="KW-0406">Ion transport</keyword>
<dbReference type="Pfam" id="PF07715">
    <property type="entry name" value="Plug"/>
    <property type="match status" value="1"/>
</dbReference>
<evidence type="ECO:0000256" key="11">
    <source>
        <dbReference type="ARBA" id="ARBA00023237"/>
    </source>
</evidence>
<keyword evidence="8 13" id="KW-0798">TonB box</keyword>
<dbReference type="PANTHER" id="PTHR30069:SF53">
    <property type="entry name" value="COLICIN I RECEPTOR-RELATED"/>
    <property type="match status" value="1"/>
</dbReference>
<comment type="similarity">
    <text evidence="2 12 13">Belongs to the TonB-dependent receptor family.</text>
</comment>
<keyword evidence="10 17" id="KW-0675">Receptor</keyword>